<organism evidence="1 2">
    <name type="scientific">Candidatus Hakubella thermalkaliphila</name>
    <dbReference type="NCBI Taxonomy" id="2754717"/>
    <lineage>
        <taxon>Bacteria</taxon>
        <taxon>Bacillati</taxon>
        <taxon>Actinomycetota</taxon>
        <taxon>Actinomycetota incertae sedis</taxon>
        <taxon>Candidatus Hakubellales</taxon>
        <taxon>Candidatus Hakubellaceae</taxon>
        <taxon>Candidatus Hakubella</taxon>
    </lineage>
</organism>
<evidence type="ECO:0000313" key="1">
    <source>
        <dbReference type="EMBL" id="GFP28226.1"/>
    </source>
</evidence>
<keyword evidence="2" id="KW-1185">Reference proteome</keyword>
<feature type="non-terminal residue" evidence="1">
    <location>
        <position position="1"/>
    </location>
</feature>
<dbReference type="AlphaFoldDB" id="A0A6V8PBI4"/>
<sequence length="236" mass="27313">QRTGRLPEELIFDSKLTTYKNLNVLNQQGIAFITLRRRSLKMLREVHQEPASAWRRIELHGVSRIHKTPRIIDRKVTLKDYEGPLRQMIITDLGHEEPIFLLTNQLTSSPVKLIDRYAQRMIIENNIQDGIDFFHMDALSSAVAMKVNLDLQLTLMASSLYRLLSLRIGNGYQKAKPRHIFRDFVDATATLQITPNEFIVRFQKRAHNPLLVASNFNNIDIPIPWLGGKKLRFVFG</sequence>
<protein>
    <recommendedName>
        <fullName evidence="3">Transposase</fullName>
    </recommendedName>
</protein>
<evidence type="ECO:0000313" key="2">
    <source>
        <dbReference type="Proteomes" id="UP000591948"/>
    </source>
</evidence>
<reference evidence="1 2" key="1">
    <citation type="journal article" date="2020" name="Front. Microbiol.">
        <title>Single-cell genomics of novel Actinobacteria with the Wood-Ljungdahl pathway discovered in a serpentinizing system.</title>
        <authorList>
            <person name="Merino N."/>
            <person name="Kawai M."/>
            <person name="Boyd E.S."/>
            <person name="Colman D.R."/>
            <person name="McGlynn S.E."/>
            <person name="Nealson K.H."/>
            <person name="Kurokawa K."/>
            <person name="Hongoh Y."/>
        </authorList>
    </citation>
    <scope>NUCLEOTIDE SEQUENCE [LARGE SCALE GENOMIC DNA]</scope>
    <source>
        <strain evidence="1 2">S33</strain>
    </source>
</reference>
<proteinExistence type="predicted"/>
<dbReference type="Proteomes" id="UP000591948">
    <property type="component" value="Unassembled WGS sequence"/>
</dbReference>
<accession>A0A6V8PBI4</accession>
<gene>
    <name evidence="1" type="ORF">HKBW3S33_01642</name>
</gene>
<evidence type="ECO:0008006" key="3">
    <source>
        <dbReference type="Google" id="ProtNLM"/>
    </source>
</evidence>
<dbReference type="EMBL" id="BLRY01000147">
    <property type="protein sequence ID" value="GFP28226.1"/>
    <property type="molecule type" value="Genomic_DNA"/>
</dbReference>
<comment type="caution">
    <text evidence="1">The sequence shown here is derived from an EMBL/GenBank/DDBJ whole genome shotgun (WGS) entry which is preliminary data.</text>
</comment>
<name>A0A6V8PBI4_9ACTN</name>